<sequence>MTYKYLALGDSYTIGEAVAPDERWPHILQGRLVGDGIKVEMPKIIATTGWTTDELQAAIDKEKPSKDYDLVSLLIGVNNQYRGYPIDQYKKEFESLLQQAIAFAKGKSKRTFVLSIPDYGVTPFAASKEPAKIAREVDEYNRIAEAICDQYEVAFVNITPGSRRAASEPALVAEDGLHPSGKMYKEWVDAAYPIVKSMLKE</sequence>
<organism evidence="2 3">
    <name type="scientific">Reichenbachiella faecimaris</name>
    <dbReference type="NCBI Taxonomy" id="692418"/>
    <lineage>
        <taxon>Bacteria</taxon>
        <taxon>Pseudomonadati</taxon>
        <taxon>Bacteroidota</taxon>
        <taxon>Cytophagia</taxon>
        <taxon>Cytophagales</taxon>
        <taxon>Reichenbachiellaceae</taxon>
        <taxon>Reichenbachiella</taxon>
    </lineage>
</organism>
<dbReference type="Pfam" id="PF13472">
    <property type="entry name" value="Lipase_GDSL_2"/>
    <property type="match status" value="1"/>
</dbReference>
<dbReference type="InterPro" id="IPR036514">
    <property type="entry name" value="SGNH_hydro_sf"/>
</dbReference>
<keyword evidence="3" id="KW-1185">Reference proteome</keyword>
<feature type="domain" description="SGNH hydrolase-type esterase" evidence="1">
    <location>
        <begin position="7"/>
        <end position="185"/>
    </location>
</feature>
<name>A0A1W2G9H6_REIFA</name>
<dbReference type="RefSeq" id="WP_084371800.1">
    <property type="nucleotide sequence ID" value="NZ_FWYF01000001.1"/>
</dbReference>
<dbReference type="OrthoDB" id="158267at2"/>
<accession>A0A1W2G9H6</accession>
<evidence type="ECO:0000313" key="3">
    <source>
        <dbReference type="Proteomes" id="UP000192472"/>
    </source>
</evidence>
<proteinExistence type="predicted"/>
<gene>
    <name evidence="2" type="ORF">SAMN04488029_1487</name>
</gene>
<dbReference type="STRING" id="692418.SAMN04488029_1487"/>
<dbReference type="SUPFAM" id="SSF52266">
    <property type="entry name" value="SGNH hydrolase"/>
    <property type="match status" value="1"/>
</dbReference>
<dbReference type="InterPro" id="IPR013830">
    <property type="entry name" value="SGNH_hydro"/>
</dbReference>
<dbReference type="AlphaFoldDB" id="A0A1W2G9H6"/>
<dbReference type="EMBL" id="FWYF01000001">
    <property type="protein sequence ID" value="SMD33122.1"/>
    <property type="molecule type" value="Genomic_DNA"/>
</dbReference>
<dbReference type="CDD" id="cd01832">
    <property type="entry name" value="SGNH_hydrolase_like_1"/>
    <property type="match status" value="1"/>
</dbReference>
<reference evidence="2 3" key="1">
    <citation type="submission" date="2017-04" db="EMBL/GenBank/DDBJ databases">
        <authorList>
            <person name="Afonso C.L."/>
            <person name="Miller P.J."/>
            <person name="Scott M.A."/>
            <person name="Spackman E."/>
            <person name="Goraichik I."/>
            <person name="Dimitrov K.M."/>
            <person name="Suarez D.L."/>
            <person name="Swayne D.E."/>
        </authorList>
    </citation>
    <scope>NUCLEOTIDE SEQUENCE [LARGE SCALE GENOMIC DNA]</scope>
    <source>
        <strain evidence="2 3">DSM 26133</strain>
    </source>
</reference>
<dbReference type="Gene3D" id="3.40.50.1110">
    <property type="entry name" value="SGNH hydrolase"/>
    <property type="match status" value="1"/>
</dbReference>
<dbReference type="Proteomes" id="UP000192472">
    <property type="component" value="Unassembled WGS sequence"/>
</dbReference>
<evidence type="ECO:0000259" key="1">
    <source>
        <dbReference type="Pfam" id="PF13472"/>
    </source>
</evidence>
<evidence type="ECO:0000313" key="2">
    <source>
        <dbReference type="EMBL" id="SMD33122.1"/>
    </source>
</evidence>
<dbReference type="GO" id="GO:0016788">
    <property type="term" value="F:hydrolase activity, acting on ester bonds"/>
    <property type="evidence" value="ECO:0007669"/>
    <property type="project" value="UniProtKB-ARBA"/>
</dbReference>
<protein>
    <submittedName>
        <fullName evidence="2">Lysophospholipase L1</fullName>
    </submittedName>
</protein>